<feature type="transmembrane region" description="Helical" evidence="15">
    <location>
        <begin position="500"/>
        <end position="524"/>
    </location>
</feature>
<feature type="transmembrane region" description="Helical" evidence="15">
    <location>
        <begin position="601"/>
        <end position="621"/>
    </location>
</feature>
<evidence type="ECO:0000256" key="2">
    <source>
        <dbReference type="ARBA" id="ARBA00010290"/>
    </source>
</evidence>
<comment type="similarity">
    <text evidence="3">Belongs to the major facilitator superfamily. Sugar transporter (TC 2.A.1.1) family.</text>
</comment>
<evidence type="ECO:0000256" key="13">
    <source>
        <dbReference type="PIRSR" id="PIRSR606689-1"/>
    </source>
</evidence>
<feature type="transmembrane region" description="Helical" evidence="15">
    <location>
        <begin position="569"/>
        <end position="589"/>
    </location>
</feature>
<dbReference type="SMART" id="SM00178">
    <property type="entry name" value="SAR"/>
    <property type="match status" value="1"/>
</dbReference>
<evidence type="ECO:0000259" key="16">
    <source>
        <dbReference type="PROSITE" id="PS50850"/>
    </source>
</evidence>
<dbReference type="Pfam" id="PF00025">
    <property type="entry name" value="Arf"/>
    <property type="match status" value="1"/>
</dbReference>
<feature type="transmembrane region" description="Helical" evidence="15">
    <location>
        <begin position="468"/>
        <end position="488"/>
    </location>
</feature>
<evidence type="ECO:0000256" key="8">
    <source>
        <dbReference type="ARBA" id="ARBA00022989"/>
    </source>
</evidence>
<dbReference type="GO" id="GO:0046872">
    <property type="term" value="F:metal ion binding"/>
    <property type="evidence" value="ECO:0007669"/>
    <property type="project" value="UniProtKB-KW"/>
</dbReference>
<dbReference type="Pfam" id="PF00083">
    <property type="entry name" value="Sugar_tr"/>
    <property type="match status" value="1"/>
</dbReference>
<evidence type="ECO:0000313" key="17">
    <source>
        <dbReference type="EMBL" id="CDW85071.1"/>
    </source>
</evidence>
<keyword evidence="7 13" id="KW-0547">Nucleotide-binding</keyword>
<feature type="binding site" evidence="13">
    <location>
        <begin position="23"/>
        <end position="30"/>
    </location>
    <ligand>
        <name>GTP</name>
        <dbReference type="ChEBI" id="CHEBI:37565"/>
    </ligand>
</feature>
<protein>
    <recommendedName>
        <fullName evidence="12">ADP-ribosylation factor-like protein 2</fullName>
    </recommendedName>
</protein>
<name>A0A078ASS6_STYLE</name>
<feature type="transmembrane region" description="Helical" evidence="15">
    <location>
        <begin position="182"/>
        <end position="210"/>
    </location>
</feature>
<keyword evidence="9 13" id="KW-0342">GTP-binding</keyword>
<keyword evidence="14" id="KW-0460">Magnesium</keyword>
<dbReference type="PROSITE" id="PS51417">
    <property type="entry name" value="ARF"/>
    <property type="match status" value="1"/>
</dbReference>
<keyword evidence="14" id="KW-0479">Metal-binding</keyword>
<dbReference type="PANTHER" id="PTHR48020:SF12">
    <property type="entry name" value="PROTON MYO-INOSITOL COTRANSPORTER"/>
    <property type="match status" value="1"/>
</dbReference>
<dbReference type="InParanoid" id="A0A078ASS6"/>
<sequence>MGLLKIIKKTKAKEKEVRLLILGLDNAGKTTILKKFLGEDTSEIAPTLGFQIKTIEHNNFKLNIWDVGGQTTIRSYWRNYFEQTDGLIWVVDSGDKLRLEDCKAELQKLLMQEKLAGATLLVFCNKQDIAGALNPKEIRDFLEVDKIEGRHWSIFPCSAMTGEGLLEGIDWYSKDCYNYFQIYLMVFSVSLGAAYTGYESGIACGILLYIEKDYPDITIQQKSNFVSFLVFGGIFGAFIAGSVAEKIGRKLTIIISILVMIIANVNLVVLQDIDLLGIMKILQGLGCGINMMIGQVYISETTPMIARGSAVLSYILIIFFGFILAHVSSLINAYKIKLILSLGLFPSILSFLLFITTQKESPTYVAQKGTPEQVFTILRKFYNIGHQDGQKALEGQYNEITEQLLLSKTSSDKSLVELYKELFSNYGWNLFLAFTLHFLQNLTGFNLIQNFGPAILKDAGMAGGSNESLLYSMLYLTSIIFVFTFIGVNLSNKYGRRQLMLVTTIPLGFSLILLCGALGLSIITDGESKFAAWLCIISLSLYLMIFCVGYASVPWSVQTEIFPMHLRGIANAMCTTSNWVSNCLLLMVFLQVTKTETGKIISYSILASACFVSFFFVYRFLPETKDKPLDVCVRQIILARKQGCKNLDDTKSSGLLNQKLDDHIQLIQKSPSSAATLKENDNQL</sequence>
<evidence type="ECO:0000256" key="12">
    <source>
        <dbReference type="ARBA" id="ARBA00026198"/>
    </source>
</evidence>
<dbReference type="InterPro" id="IPR005225">
    <property type="entry name" value="Small_GTP-bd"/>
</dbReference>
<feature type="binding site" evidence="14">
    <location>
        <position position="30"/>
    </location>
    <ligand>
        <name>Mg(2+)</name>
        <dbReference type="ChEBI" id="CHEBI:18420"/>
    </ligand>
</feature>
<feature type="transmembrane region" description="Helical" evidence="15">
    <location>
        <begin position="281"/>
        <end position="299"/>
    </location>
</feature>
<evidence type="ECO:0000256" key="7">
    <source>
        <dbReference type="ARBA" id="ARBA00022741"/>
    </source>
</evidence>
<evidence type="ECO:0000256" key="14">
    <source>
        <dbReference type="PIRSR" id="PIRSR606689-2"/>
    </source>
</evidence>
<feature type="transmembrane region" description="Helical" evidence="15">
    <location>
        <begin position="428"/>
        <end position="448"/>
    </location>
</feature>
<dbReference type="InterPro" id="IPR006689">
    <property type="entry name" value="Small_GTPase_ARF/SAR"/>
</dbReference>
<feature type="binding site" evidence="13">
    <location>
        <begin position="125"/>
        <end position="128"/>
    </location>
    <ligand>
        <name>GTP</name>
        <dbReference type="ChEBI" id="CHEBI:37565"/>
    </ligand>
</feature>
<dbReference type="GO" id="GO:0005525">
    <property type="term" value="F:GTP binding"/>
    <property type="evidence" value="ECO:0007669"/>
    <property type="project" value="UniProtKB-KW"/>
</dbReference>
<dbReference type="OMA" id="GWLIMFQ"/>
<keyword evidence="6" id="KW-0519">Myristate</keyword>
<dbReference type="InterPro" id="IPR005829">
    <property type="entry name" value="Sugar_transporter_CS"/>
</dbReference>
<evidence type="ECO:0000256" key="9">
    <source>
        <dbReference type="ARBA" id="ARBA00023134"/>
    </source>
</evidence>
<dbReference type="Gene3D" id="3.40.50.300">
    <property type="entry name" value="P-loop containing nucleotide triphosphate hydrolases"/>
    <property type="match status" value="1"/>
</dbReference>
<comment type="subcellular location">
    <subcellularLocation>
        <location evidence="1">Membrane</location>
        <topology evidence="1">Multi-pass membrane protein</topology>
    </subcellularLocation>
</comment>
<dbReference type="SUPFAM" id="SSF52540">
    <property type="entry name" value="P-loop containing nucleoside triphosphate hydrolases"/>
    <property type="match status" value="1"/>
</dbReference>
<feature type="transmembrane region" description="Helical" evidence="15">
    <location>
        <begin position="225"/>
        <end position="244"/>
    </location>
</feature>
<dbReference type="EMBL" id="CCKQ01013406">
    <property type="protein sequence ID" value="CDW85071.1"/>
    <property type="molecule type" value="Genomic_DNA"/>
</dbReference>
<keyword evidence="5 15" id="KW-0812">Transmembrane</keyword>
<evidence type="ECO:0000256" key="3">
    <source>
        <dbReference type="ARBA" id="ARBA00010992"/>
    </source>
</evidence>
<feature type="transmembrane region" description="Helical" evidence="15">
    <location>
        <begin position="530"/>
        <end position="557"/>
    </location>
</feature>
<dbReference type="SMART" id="SM00177">
    <property type="entry name" value="ARF"/>
    <property type="match status" value="1"/>
</dbReference>
<dbReference type="InterPro" id="IPR036259">
    <property type="entry name" value="MFS_trans_sf"/>
</dbReference>
<dbReference type="GO" id="GO:0016020">
    <property type="term" value="C:membrane"/>
    <property type="evidence" value="ECO:0007669"/>
    <property type="project" value="UniProtKB-SubCell"/>
</dbReference>
<comment type="similarity">
    <text evidence="2">Belongs to the small GTPase superfamily. Arf family.</text>
</comment>
<feature type="domain" description="Major facilitator superfamily (MFS) profile" evidence="16">
    <location>
        <begin position="185"/>
        <end position="625"/>
    </location>
</feature>
<dbReference type="Gene3D" id="1.20.1250.20">
    <property type="entry name" value="MFS general substrate transporter like domains"/>
    <property type="match status" value="1"/>
</dbReference>
<evidence type="ECO:0000256" key="15">
    <source>
        <dbReference type="SAM" id="Phobius"/>
    </source>
</evidence>
<dbReference type="FunFam" id="3.40.50.300:FF:000393">
    <property type="entry name" value="ADP-ribosylation factor-like 2, arl2"/>
    <property type="match status" value="1"/>
</dbReference>
<evidence type="ECO:0000256" key="5">
    <source>
        <dbReference type="ARBA" id="ARBA00022692"/>
    </source>
</evidence>
<feature type="binding site" evidence="13">
    <location>
        <position position="69"/>
    </location>
    <ligand>
        <name>GTP</name>
        <dbReference type="ChEBI" id="CHEBI:37565"/>
    </ligand>
</feature>
<keyword evidence="11" id="KW-0449">Lipoprotein</keyword>
<dbReference type="NCBIfam" id="TIGR00231">
    <property type="entry name" value="small_GTP"/>
    <property type="match status" value="1"/>
</dbReference>
<dbReference type="OrthoDB" id="2011769at2759"/>
<feature type="transmembrane region" description="Helical" evidence="15">
    <location>
        <begin position="311"/>
        <end position="332"/>
    </location>
</feature>
<feature type="transmembrane region" description="Helical" evidence="15">
    <location>
        <begin position="338"/>
        <end position="355"/>
    </location>
</feature>
<dbReference type="PROSITE" id="PS00217">
    <property type="entry name" value="SUGAR_TRANSPORT_2"/>
    <property type="match status" value="1"/>
</dbReference>
<dbReference type="GO" id="GO:0022857">
    <property type="term" value="F:transmembrane transporter activity"/>
    <property type="evidence" value="ECO:0007669"/>
    <property type="project" value="InterPro"/>
</dbReference>
<dbReference type="AlphaFoldDB" id="A0A078ASS6"/>
<accession>A0A078ASS6</accession>
<evidence type="ECO:0000256" key="10">
    <source>
        <dbReference type="ARBA" id="ARBA00023136"/>
    </source>
</evidence>
<feature type="binding site" evidence="14">
    <location>
        <position position="47"/>
    </location>
    <ligand>
        <name>Mg(2+)</name>
        <dbReference type="ChEBI" id="CHEBI:18420"/>
    </ligand>
</feature>
<dbReference type="CDD" id="cd04154">
    <property type="entry name" value="Arl2"/>
    <property type="match status" value="1"/>
</dbReference>
<evidence type="ECO:0000256" key="1">
    <source>
        <dbReference type="ARBA" id="ARBA00004141"/>
    </source>
</evidence>
<dbReference type="InterPro" id="IPR050814">
    <property type="entry name" value="Myo-inositol_Transporter"/>
</dbReference>
<dbReference type="InterPro" id="IPR005828">
    <property type="entry name" value="MFS_sugar_transport-like"/>
</dbReference>
<dbReference type="InterPro" id="IPR020846">
    <property type="entry name" value="MFS_dom"/>
</dbReference>
<dbReference type="SUPFAM" id="SSF103473">
    <property type="entry name" value="MFS general substrate transporter"/>
    <property type="match status" value="1"/>
</dbReference>
<feature type="transmembrane region" description="Helical" evidence="15">
    <location>
        <begin position="251"/>
        <end position="269"/>
    </location>
</feature>
<evidence type="ECO:0000256" key="11">
    <source>
        <dbReference type="ARBA" id="ARBA00023288"/>
    </source>
</evidence>
<evidence type="ECO:0000313" key="18">
    <source>
        <dbReference type="Proteomes" id="UP000039865"/>
    </source>
</evidence>
<reference evidence="17 18" key="1">
    <citation type="submission" date="2014-06" db="EMBL/GenBank/DDBJ databases">
        <authorList>
            <person name="Swart Estienne"/>
        </authorList>
    </citation>
    <scope>NUCLEOTIDE SEQUENCE [LARGE SCALE GENOMIC DNA]</scope>
    <source>
        <strain evidence="17 18">130c</strain>
    </source>
</reference>
<keyword evidence="10 15" id="KW-0472">Membrane</keyword>
<keyword evidence="18" id="KW-1185">Reference proteome</keyword>
<evidence type="ECO:0000256" key="4">
    <source>
        <dbReference type="ARBA" id="ARBA00022448"/>
    </source>
</evidence>
<dbReference type="GO" id="GO:0003924">
    <property type="term" value="F:GTPase activity"/>
    <property type="evidence" value="ECO:0007669"/>
    <property type="project" value="InterPro"/>
</dbReference>
<dbReference type="PROSITE" id="PS50850">
    <property type="entry name" value="MFS"/>
    <property type="match status" value="1"/>
</dbReference>
<proteinExistence type="inferred from homology"/>
<dbReference type="PANTHER" id="PTHR48020">
    <property type="entry name" value="PROTON MYO-INOSITOL COTRANSPORTER"/>
    <property type="match status" value="1"/>
</dbReference>
<evidence type="ECO:0000256" key="6">
    <source>
        <dbReference type="ARBA" id="ARBA00022707"/>
    </source>
</evidence>
<keyword evidence="8 15" id="KW-1133">Transmembrane helix</keyword>
<dbReference type="InterPro" id="IPR027417">
    <property type="entry name" value="P-loop_NTPase"/>
</dbReference>
<keyword evidence="4" id="KW-0813">Transport</keyword>
<dbReference type="InterPro" id="IPR045873">
    <property type="entry name" value="Arl2"/>
</dbReference>
<gene>
    <name evidence="17" type="primary">Contig9776.g10452</name>
    <name evidence="17" type="ORF">STYLEM_14141</name>
</gene>
<dbReference type="PRINTS" id="PR00328">
    <property type="entry name" value="SAR1GTPBP"/>
</dbReference>
<dbReference type="Proteomes" id="UP000039865">
    <property type="component" value="Unassembled WGS sequence"/>
</dbReference>
<organism evidence="17 18">
    <name type="scientific">Stylonychia lemnae</name>
    <name type="common">Ciliate</name>
    <dbReference type="NCBI Taxonomy" id="5949"/>
    <lineage>
        <taxon>Eukaryota</taxon>
        <taxon>Sar</taxon>
        <taxon>Alveolata</taxon>
        <taxon>Ciliophora</taxon>
        <taxon>Intramacronucleata</taxon>
        <taxon>Spirotrichea</taxon>
        <taxon>Stichotrichia</taxon>
        <taxon>Sporadotrichida</taxon>
        <taxon>Oxytrichidae</taxon>
        <taxon>Stylonychinae</taxon>
        <taxon>Stylonychia</taxon>
    </lineage>
</organism>